<protein>
    <submittedName>
        <fullName evidence="9">Acetyl-CoA C-acetyltransferase</fullName>
    </submittedName>
</protein>
<evidence type="ECO:0000256" key="1">
    <source>
        <dbReference type="ARBA" id="ARBA00010982"/>
    </source>
</evidence>
<dbReference type="Pfam" id="PF00108">
    <property type="entry name" value="Thiolase_N"/>
    <property type="match status" value="1"/>
</dbReference>
<keyword evidence="3 5" id="KW-0012">Acyltransferase</keyword>
<dbReference type="AlphaFoldDB" id="A0A0S4QR62"/>
<comment type="similarity">
    <text evidence="1 5">Belongs to the thiolase-like superfamily. Thiolase family.</text>
</comment>
<feature type="domain" description="Thiolase C-terminal" evidence="8">
    <location>
        <begin position="268"/>
        <end position="388"/>
    </location>
</feature>
<evidence type="ECO:0000259" key="8">
    <source>
        <dbReference type="Pfam" id="PF02803"/>
    </source>
</evidence>
<organism evidence="9 10">
    <name type="scientific">Parafrankia irregularis</name>
    <dbReference type="NCBI Taxonomy" id="795642"/>
    <lineage>
        <taxon>Bacteria</taxon>
        <taxon>Bacillati</taxon>
        <taxon>Actinomycetota</taxon>
        <taxon>Actinomycetes</taxon>
        <taxon>Frankiales</taxon>
        <taxon>Frankiaceae</taxon>
        <taxon>Parafrankia</taxon>
    </lineage>
</organism>
<feature type="active site" description="Acyl-thioester intermediate" evidence="4">
    <location>
        <position position="86"/>
    </location>
</feature>
<dbReference type="EMBL" id="FAOZ01000018">
    <property type="protein sequence ID" value="CUU58235.1"/>
    <property type="molecule type" value="Genomic_DNA"/>
</dbReference>
<feature type="active site" description="Proton acceptor" evidence="4">
    <location>
        <position position="376"/>
    </location>
</feature>
<feature type="active site" description="Proton acceptor" evidence="4">
    <location>
        <position position="346"/>
    </location>
</feature>
<accession>A0A0S4QR62</accession>
<proteinExistence type="inferred from homology"/>
<evidence type="ECO:0000259" key="7">
    <source>
        <dbReference type="Pfam" id="PF00108"/>
    </source>
</evidence>
<feature type="region of interest" description="Disordered" evidence="6">
    <location>
        <begin position="119"/>
        <end position="148"/>
    </location>
</feature>
<dbReference type="PIRSF" id="PIRSF000429">
    <property type="entry name" value="Ac-CoA_Ac_transf"/>
    <property type="match status" value="1"/>
</dbReference>
<dbReference type="InterPro" id="IPR020616">
    <property type="entry name" value="Thiolase_N"/>
</dbReference>
<evidence type="ECO:0000256" key="5">
    <source>
        <dbReference type="RuleBase" id="RU003557"/>
    </source>
</evidence>
<dbReference type="RefSeq" id="WP_091281061.1">
    <property type="nucleotide sequence ID" value="NZ_FAOZ01000018.1"/>
</dbReference>
<dbReference type="CDD" id="cd00751">
    <property type="entry name" value="thiolase"/>
    <property type="match status" value="1"/>
</dbReference>
<dbReference type="PANTHER" id="PTHR18919:SF134">
    <property type="entry name" value="BETA-KETOACYL COA THIOLASE FADA3-RELATED"/>
    <property type="match status" value="1"/>
</dbReference>
<name>A0A0S4QR62_9ACTN</name>
<keyword evidence="10" id="KW-1185">Reference proteome</keyword>
<gene>
    <name evidence="9" type="ORF">Ga0074812_1187</name>
</gene>
<dbReference type="InterPro" id="IPR016039">
    <property type="entry name" value="Thiolase-like"/>
</dbReference>
<dbReference type="Gene3D" id="3.40.47.10">
    <property type="match status" value="1"/>
</dbReference>
<evidence type="ECO:0000256" key="2">
    <source>
        <dbReference type="ARBA" id="ARBA00022679"/>
    </source>
</evidence>
<feature type="domain" description="Thiolase N-terminal" evidence="7">
    <location>
        <begin position="5"/>
        <end position="259"/>
    </location>
</feature>
<sequence length="390" mass="39989">MTEAVIISTARTPIGRARKGSLVSLDAFDLAEVVVPAVLERSGVPARDVDSLVLAEAYQGGGVIARNIAVRLGLDDIAGVATNQHCAGGLSAVAIAAGSVRAGMDKVVIAGGTESLSNSAMTTTRKGADGQPVTWVSASHPESPEAPAFDMSITVGENTARELGLTRLDVDEWAVYSHAQAIASIDGGYFTEQIVPVPVPQPDGSTRLFDTDEFPRRGTTVEGLAQLRLLHPELPNPTVTAGNAAGLNDAAAAVTVASDEYAEAHGLRPLARIRSWASVGVAPALTGLGPSLAIPKALDRAGLTLADIDLFEVNEAFCSVPVATIRKLGIRPEIVNINGSGASLGHPIAATGARMVVTMVAELRRRGNALGVVSMCAGGGMGAAMVIEAL</sequence>
<reference evidence="10" key="1">
    <citation type="submission" date="2015-11" db="EMBL/GenBank/DDBJ databases">
        <authorList>
            <person name="Varghese N."/>
        </authorList>
    </citation>
    <scope>NUCLEOTIDE SEQUENCE [LARGE SCALE GENOMIC DNA]</scope>
    <source>
        <strain evidence="10">DSM 45899</strain>
    </source>
</reference>
<evidence type="ECO:0000313" key="10">
    <source>
        <dbReference type="Proteomes" id="UP000198802"/>
    </source>
</evidence>
<dbReference type="InterPro" id="IPR020610">
    <property type="entry name" value="Thiolase_AS"/>
</dbReference>
<dbReference type="NCBIfam" id="TIGR01930">
    <property type="entry name" value="AcCoA-C-Actrans"/>
    <property type="match status" value="1"/>
</dbReference>
<dbReference type="PANTHER" id="PTHR18919">
    <property type="entry name" value="ACETYL-COA C-ACYLTRANSFERASE"/>
    <property type="match status" value="1"/>
</dbReference>
<dbReference type="Proteomes" id="UP000198802">
    <property type="component" value="Unassembled WGS sequence"/>
</dbReference>
<evidence type="ECO:0000256" key="4">
    <source>
        <dbReference type="PIRSR" id="PIRSR000429-1"/>
    </source>
</evidence>
<evidence type="ECO:0000256" key="6">
    <source>
        <dbReference type="SAM" id="MobiDB-lite"/>
    </source>
</evidence>
<dbReference type="InterPro" id="IPR020617">
    <property type="entry name" value="Thiolase_C"/>
</dbReference>
<dbReference type="GO" id="GO:0016747">
    <property type="term" value="F:acyltransferase activity, transferring groups other than amino-acyl groups"/>
    <property type="evidence" value="ECO:0007669"/>
    <property type="project" value="InterPro"/>
</dbReference>
<evidence type="ECO:0000256" key="3">
    <source>
        <dbReference type="ARBA" id="ARBA00023315"/>
    </source>
</evidence>
<dbReference type="PROSITE" id="PS00099">
    <property type="entry name" value="THIOLASE_3"/>
    <property type="match status" value="1"/>
</dbReference>
<evidence type="ECO:0000313" key="9">
    <source>
        <dbReference type="EMBL" id="CUU58235.1"/>
    </source>
</evidence>
<dbReference type="InterPro" id="IPR002155">
    <property type="entry name" value="Thiolase"/>
</dbReference>
<dbReference type="SUPFAM" id="SSF53901">
    <property type="entry name" value="Thiolase-like"/>
    <property type="match status" value="1"/>
</dbReference>
<dbReference type="Pfam" id="PF02803">
    <property type="entry name" value="Thiolase_C"/>
    <property type="match status" value="1"/>
</dbReference>
<keyword evidence="2 5" id="KW-0808">Transferase</keyword>